<dbReference type="SUPFAM" id="SSF141868">
    <property type="entry name" value="EAL domain-like"/>
    <property type="match status" value="1"/>
</dbReference>
<keyword evidence="1" id="KW-1133">Transmembrane helix</keyword>
<keyword evidence="1" id="KW-0472">Membrane</keyword>
<proteinExistence type="predicted"/>
<dbReference type="PROSITE" id="PS50887">
    <property type="entry name" value="GGDEF"/>
    <property type="match status" value="1"/>
</dbReference>
<keyword evidence="5" id="KW-1185">Reference proteome</keyword>
<dbReference type="PANTHER" id="PTHR44757">
    <property type="entry name" value="DIGUANYLATE CYCLASE DGCP"/>
    <property type="match status" value="1"/>
</dbReference>
<dbReference type="SMART" id="SM00267">
    <property type="entry name" value="GGDEF"/>
    <property type="match status" value="1"/>
</dbReference>
<feature type="domain" description="EAL" evidence="2">
    <location>
        <begin position="531"/>
        <end position="780"/>
    </location>
</feature>
<feature type="transmembrane region" description="Helical" evidence="1">
    <location>
        <begin position="319"/>
        <end position="339"/>
    </location>
</feature>
<dbReference type="AlphaFoldDB" id="A0A558RD05"/>
<accession>A0A558RD05</accession>
<organism evidence="4 5">
    <name type="scientific">Alterirhizorhabdus solaris</name>
    <dbReference type="NCBI Taxonomy" id="2529389"/>
    <lineage>
        <taxon>Bacteria</taxon>
        <taxon>Pseudomonadati</taxon>
        <taxon>Pseudomonadota</taxon>
        <taxon>Alphaproteobacteria</taxon>
        <taxon>Sphingomonadales</taxon>
        <taxon>Rhizorhabdaceae</taxon>
        <taxon>Alterirhizorhabdus</taxon>
    </lineage>
</organism>
<dbReference type="CDD" id="cd01949">
    <property type="entry name" value="GGDEF"/>
    <property type="match status" value="1"/>
</dbReference>
<dbReference type="Gene3D" id="3.30.70.270">
    <property type="match status" value="1"/>
</dbReference>
<gene>
    <name evidence="4" type="ORF">FOY91_01605</name>
</gene>
<feature type="domain" description="GGDEF" evidence="3">
    <location>
        <begin position="389"/>
        <end position="522"/>
    </location>
</feature>
<dbReference type="CDD" id="cd01948">
    <property type="entry name" value="EAL"/>
    <property type="match status" value="1"/>
</dbReference>
<evidence type="ECO:0000313" key="4">
    <source>
        <dbReference type="EMBL" id="TVV77256.1"/>
    </source>
</evidence>
<dbReference type="InterPro" id="IPR029787">
    <property type="entry name" value="Nucleotide_cyclase"/>
</dbReference>
<dbReference type="InterPro" id="IPR043128">
    <property type="entry name" value="Rev_trsase/Diguanyl_cyclase"/>
</dbReference>
<dbReference type="InterPro" id="IPR000160">
    <property type="entry name" value="GGDEF_dom"/>
</dbReference>
<dbReference type="NCBIfam" id="TIGR00254">
    <property type="entry name" value="GGDEF"/>
    <property type="match status" value="1"/>
</dbReference>
<dbReference type="InterPro" id="IPR007892">
    <property type="entry name" value="CHASE4"/>
</dbReference>
<dbReference type="PROSITE" id="PS50883">
    <property type="entry name" value="EAL"/>
    <property type="match status" value="1"/>
</dbReference>
<dbReference type="SUPFAM" id="SSF55073">
    <property type="entry name" value="Nucleotide cyclase"/>
    <property type="match status" value="1"/>
</dbReference>
<dbReference type="Pfam" id="PF00563">
    <property type="entry name" value="EAL"/>
    <property type="match status" value="1"/>
</dbReference>
<dbReference type="Gene3D" id="3.20.20.450">
    <property type="entry name" value="EAL domain"/>
    <property type="match status" value="1"/>
</dbReference>
<dbReference type="InterPro" id="IPR001633">
    <property type="entry name" value="EAL_dom"/>
</dbReference>
<evidence type="ECO:0000313" key="5">
    <source>
        <dbReference type="Proteomes" id="UP000318681"/>
    </source>
</evidence>
<evidence type="ECO:0000259" key="3">
    <source>
        <dbReference type="PROSITE" id="PS50887"/>
    </source>
</evidence>
<dbReference type="Pfam" id="PF05228">
    <property type="entry name" value="CHASE4"/>
    <property type="match status" value="1"/>
</dbReference>
<dbReference type="InterPro" id="IPR035919">
    <property type="entry name" value="EAL_sf"/>
</dbReference>
<evidence type="ECO:0000256" key="1">
    <source>
        <dbReference type="SAM" id="Phobius"/>
    </source>
</evidence>
<keyword evidence="1" id="KW-0812">Transmembrane</keyword>
<evidence type="ECO:0000259" key="2">
    <source>
        <dbReference type="PROSITE" id="PS50883"/>
    </source>
</evidence>
<reference evidence="4 5" key="1">
    <citation type="submission" date="2019-07" db="EMBL/GenBank/DDBJ databases">
        <title>Sphingomonas solaris sp. nov., isolated from a solar panel from Boston, Massachusetts.</title>
        <authorList>
            <person name="Tanner K."/>
            <person name="Pascual J."/>
            <person name="Mancuso C."/>
            <person name="Pereto J."/>
            <person name="Khalil A."/>
            <person name="Vilanova C."/>
        </authorList>
    </citation>
    <scope>NUCLEOTIDE SEQUENCE [LARGE SCALE GENOMIC DNA]</scope>
    <source>
        <strain evidence="4 5">R4DWN</strain>
    </source>
</reference>
<sequence>MASRIAPRGRARGRGGGTIVVSCPTVVKTRFAPEPLVKHLVLSNVSRTVGWDGVQEYRAKRQFLAQVVLPVAIALSLTAAVLALLLAWSTHAVDEAARQRQAGLFAVVLHDSIRAVAHDQEASTVWDDAVVQVRRAPLDRDWLDANLGVWMHSYYGHDQTYVVDPRGRPVYAMQDGRRTAPSRYAVAEPTAGPLMMRLRAEMRDPVPRRDTTVLSDGASDLGMVAGRPAIVSVKPIVSDTGRIRQAAGSEFLHVSVRFLDRSFLTRLAGAYWFRDVRFAPPGELRPGEIGVPLRSADGVLLGRIAWRPFEPGARVLGRLAPGLALGLMLIGGVLGWLMLRLRRGTAQLQLSRARAEHLAFHDSLTGLPNRALFENRLDQALAGVRRGAGRAALLYLDLDRFKNVNDTLGHPAGDDLIRQLGRRLAMLVRESDTVARLGGDEFAILQTGVGSPADIEILCLRIIEAVDAPFEVLGGQAHVGISIGVALAPVHSVERVELSRKADIALYHAKSHGRGRFTVFAEEMDSTLRSRRSLEQDLRAALAGDQLAVHYQPQFAMRGGAMTGVEALVRWHHPAKGMMPPAAFLPVAEESGLIEAIGEWVLREATRAARDWPVGRLSINVSALQLRRPGFAARVMALLAESGFEPARLQLEIGESRYIEHAQDCRPNIMLLRANGVQMALDDFGTGFSSLGSLRQCAIDRVKIDRSFVQAIDRDADGDAVIAAIIRLAQATGLHVTAGGVETAGQNAALATMGCDEVQGFLLARPLPAAAIARLLADGGGPGLLPAPARTVWHGV</sequence>
<dbReference type="OrthoDB" id="9814202at2"/>
<dbReference type="Proteomes" id="UP000318681">
    <property type="component" value="Unassembled WGS sequence"/>
</dbReference>
<dbReference type="InterPro" id="IPR052155">
    <property type="entry name" value="Biofilm_reg_signaling"/>
</dbReference>
<feature type="transmembrane region" description="Helical" evidence="1">
    <location>
        <begin position="67"/>
        <end position="88"/>
    </location>
</feature>
<dbReference type="SMART" id="SM00052">
    <property type="entry name" value="EAL"/>
    <property type="match status" value="1"/>
</dbReference>
<dbReference type="Pfam" id="PF00990">
    <property type="entry name" value="GGDEF"/>
    <property type="match status" value="1"/>
</dbReference>
<name>A0A558RD05_9SPHN</name>
<dbReference type="PANTHER" id="PTHR44757:SF4">
    <property type="entry name" value="DIGUANYLATE CYCLASE DGCE-RELATED"/>
    <property type="match status" value="1"/>
</dbReference>
<dbReference type="EMBL" id="VNIM01000003">
    <property type="protein sequence ID" value="TVV77256.1"/>
    <property type="molecule type" value="Genomic_DNA"/>
</dbReference>
<comment type="caution">
    <text evidence="4">The sequence shown here is derived from an EMBL/GenBank/DDBJ whole genome shotgun (WGS) entry which is preliminary data.</text>
</comment>
<protein>
    <submittedName>
        <fullName evidence="4">EAL domain-containing protein</fullName>
    </submittedName>
</protein>